<dbReference type="OrthoDB" id="4861951at2759"/>
<name>A0A162HSS6_CORFA</name>
<accession>A0A162HSS6</accession>
<dbReference type="Proteomes" id="UP000076744">
    <property type="component" value="Unassembled WGS sequence"/>
</dbReference>
<protein>
    <submittedName>
        <fullName evidence="2">Uncharacterized protein</fullName>
    </submittedName>
</protein>
<dbReference type="AlphaFoldDB" id="A0A162HSS6"/>
<organism evidence="2 3">
    <name type="scientific">Cordyceps fumosorosea (strain ARSEF 2679)</name>
    <name type="common">Isaria fumosorosea</name>
    <dbReference type="NCBI Taxonomy" id="1081104"/>
    <lineage>
        <taxon>Eukaryota</taxon>
        <taxon>Fungi</taxon>
        <taxon>Dikarya</taxon>
        <taxon>Ascomycota</taxon>
        <taxon>Pezizomycotina</taxon>
        <taxon>Sordariomycetes</taxon>
        <taxon>Hypocreomycetidae</taxon>
        <taxon>Hypocreales</taxon>
        <taxon>Cordycipitaceae</taxon>
        <taxon>Cordyceps</taxon>
    </lineage>
</organism>
<dbReference type="EMBL" id="AZHB01000065">
    <property type="protein sequence ID" value="OAA42775.1"/>
    <property type="molecule type" value="Genomic_DNA"/>
</dbReference>
<sequence>MECDGSDDETTALLAITKAGQRRISFCQLLATRLPAESRFINQTNDEDATSNATDENERFRSALGIFFHESIPDSIFDTNDGLFQRGKEAIIQHLHSIDILSPPTQYDTCDLANKLLDYQHSLVWPNEGDHGRIFTRNDITLEPNRTQMTTKEAAGMLKILATRQPSQTYHHAAQKQPTHESAHTQPFASIMTPHPDSLINRPPETDVSTDPNSSTSLMTPDAFQTACQAGISMDPGCYTGFTGMSPDAYQTSSQAGVSMDPNCYTGFTRMSPAAYQTGSQAGVSMDPSCYTGFTGMSPGAYQTGSQAGVSMDPSCYTGFTGMSNSPAVLMPQAAFQAGVSIHHNTSIGLMPQEMHHSSEGYANDSGGNAGSEPLRNRCHINEHPQQFIGHVVPPGGGHG</sequence>
<proteinExistence type="predicted"/>
<dbReference type="RefSeq" id="XP_018699508.1">
    <property type="nucleotide sequence ID" value="XM_018853292.1"/>
</dbReference>
<evidence type="ECO:0000313" key="3">
    <source>
        <dbReference type="Proteomes" id="UP000076744"/>
    </source>
</evidence>
<reference evidence="2 3" key="1">
    <citation type="journal article" date="2016" name="Genome Biol. Evol.">
        <title>Divergent and convergent evolution of fungal pathogenicity.</title>
        <authorList>
            <person name="Shang Y."/>
            <person name="Xiao G."/>
            <person name="Zheng P."/>
            <person name="Cen K."/>
            <person name="Zhan S."/>
            <person name="Wang C."/>
        </authorList>
    </citation>
    <scope>NUCLEOTIDE SEQUENCE [LARGE SCALE GENOMIC DNA]</scope>
    <source>
        <strain evidence="2 3">ARSEF 2679</strain>
    </source>
</reference>
<dbReference type="STRING" id="1081104.A0A162HSS6"/>
<keyword evidence="3" id="KW-1185">Reference proteome</keyword>
<evidence type="ECO:0000313" key="2">
    <source>
        <dbReference type="EMBL" id="OAA42775.1"/>
    </source>
</evidence>
<gene>
    <name evidence="2" type="ORF">ISF_09691</name>
</gene>
<dbReference type="GeneID" id="30025983"/>
<evidence type="ECO:0000256" key="1">
    <source>
        <dbReference type="SAM" id="MobiDB-lite"/>
    </source>
</evidence>
<feature type="region of interest" description="Disordered" evidence="1">
    <location>
        <begin position="356"/>
        <end position="375"/>
    </location>
</feature>
<comment type="caution">
    <text evidence="2">The sequence shown here is derived from an EMBL/GenBank/DDBJ whole genome shotgun (WGS) entry which is preliminary data.</text>
</comment>